<dbReference type="SUPFAM" id="SSF51161">
    <property type="entry name" value="Trimeric LpxA-like enzymes"/>
    <property type="match status" value="1"/>
</dbReference>
<proteinExistence type="predicted"/>
<keyword evidence="1" id="KW-1133">Transmembrane helix</keyword>
<organism evidence="2 3">
    <name type="scientific">Chrysophaeum taylorii</name>
    <dbReference type="NCBI Taxonomy" id="2483200"/>
    <lineage>
        <taxon>Eukaryota</taxon>
        <taxon>Sar</taxon>
        <taxon>Stramenopiles</taxon>
        <taxon>Ochrophyta</taxon>
        <taxon>Pelagophyceae</taxon>
        <taxon>Pelagomonadales</taxon>
        <taxon>Pelagomonadaceae</taxon>
        <taxon>Chrysophaeum</taxon>
    </lineage>
</organism>
<evidence type="ECO:0000313" key="3">
    <source>
        <dbReference type="Proteomes" id="UP001230188"/>
    </source>
</evidence>
<keyword evidence="1" id="KW-0812">Transmembrane</keyword>
<feature type="transmembrane region" description="Helical" evidence="1">
    <location>
        <begin position="461"/>
        <end position="479"/>
    </location>
</feature>
<protein>
    <submittedName>
        <fullName evidence="2">Uncharacterized protein</fullName>
    </submittedName>
</protein>
<accession>A0AAD7XKN9</accession>
<evidence type="ECO:0000313" key="2">
    <source>
        <dbReference type="EMBL" id="KAJ8599655.1"/>
    </source>
</evidence>
<keyword evidence="3" id="KW-1185">Reference proteome</keyword>
<dbReference type="EMBL" id="JAQMWT010000551">
    <property type="protein sequence ID" value="KAJ8599655.1"/>
    <property type="molecule type" value="Genomic_DNA"/>
</dbReference>
<reference evidence="2" key="1">
    <citation type="submission" date="2023-01" db="EMBL/GenBank/DDBJ databases">
        <title>Metagenome sequencing of chrysophaentin producing Chrysophaeum taylorii.</title>
        <authorList>
            <person name="Davison J."/>
            <person name="Bewley C."/>
        </authorList>
    </citation>
    <scope>NUCLEOTIDE SEQUENCE</scope>
    <source>
        <strain evidence="2">NIES-1699</strain>
    </source>
</reference>
<evidence type="ECO:0000256" key="1">
    <source>
        <dbReference type="SAM" id="Phobius"/>
    </source>
</evidence>
<comment type="caution">
    <text evidence="2">The sequence shown here is derived from an EMBL/GenBank/DDBJ whole genome shotgun (WGS) entry which is preliminary data.</text>
</comment>
<feature type="transmembrane region" description="Helical" evidence="1">
    <location>
        <begin position="507"/>
        <end position="529"/>
    </location>
</feature>
<feature type="transmembrane region" description="Helical" evidence="1">
    <location>
        <begin position="50"/>
        <end position="73"/>
    </location>
</feature>
<feature type="transmembrane region" description="Helical" evidence="1">
    <location>
        <begin position="350"/>
        <end position="378"/>
    </location>
</feature>
<name>A0AAD7XKN9_9STRA</name>
<feature type="transmembrane region" description="Helical" evidence="1">
    <location>
        <begin position="167"/>
        <end position="187"/>
    </location>
</feature>
<dbReference type="InterPro" id="IPR011004">
    <property type="entry name" value="Trimer_LpxA-like_sf"/>
</dbReference>
<dbReference type="Proteomes" id="UP001230188">
    <property type="component" value="Unassembled WGS sequence"/>
</dbReference>
<keyword evidence="1" id="KW-0472">Membrane</keyword>
<dbReference type="AlphaFoldDB" id="A0AAD7XKN9"/>
<feature type="transmembrane region" description="Helical" evidence="1">
    <location>
        <begin position="109"/>
        <end position="134"/>
    </location>
</feature>
<gene>
    <name evidence="2" type="ORF">CTAYLR_005401</name>
</gene>
<feature type="transmembrane region" description="Helical" evidence="1">
    <location>
        <begin position="429"/>
        <end position="449"/>
    </location>
</feature>
<sequence>MDPNLTIAELAEKILCIARGEDESALAPLVPLPDGIDLGSGRLPQWVVDVAQVLSVVVIVVLVSIALIPSYHFGHWVQWRAKSIGSKRIDVRRDNAPWSHIKVAGTRNVYTYGLLLPFIIPLFMVSLTTIIILAKWLIIGRYRVGAARRGTPYFVRWWFVDRLIDQFSLWVGMFIYDTLFINFFYLLMGARVSPRARIKVLLREFDLISAGSHATLSGAVFARMFEPDGGMRFARVIFEPHSETKSQSVVMPGCKIEHGAVLDHGSATMAGMQLASGSLYQSNPAQLAGIANVATSSPPSTASWLWFELAKVTTLPCYLYASFFASNVFLEYTSRQVDWYAWRFRYRELAYFVLGYIAAMFVSGGVSGVVVVLLKWILIGRLHPGSSVRHDWTWRLRTWFLEWIWYRIVFGFGSLLWEETGLVSTLLMKALGMRVWFVYGNHCNYVLFLARRSGSYRDRRWHAHFYVAVLVFYDMAHFYKSDYYEDGFRVRGGRIQVWRPPVERTSALLLVGPIALMAYASMAIAYRAWQWVVLRDWKIDTYAPFYFQVAYLEYQHTTNAINRHTLALLRGSRLTNVSIRVHGFLASLWIADALVCV</sequence>